<dbReference type="PRINTS" id="PR00019">
    <property type="entry name" value="LEURICHRPT"/>
</dbReference>
<dbReference type="InterPro" id="IPR050216">
    <property type="entry name" value="LRR_domain-containing"/>
</dbReference>
<gene>
    <name evidence="5" type="primary">ipaH3</name>
    <name evidence="5" type="ORF">AW10_02810</name>
</gene>
<dbReference type="STRING" id="1454003.AW10_02810"/>
<evidence type="ECO:0000259" key="4">
    <source>
        <dbReference type="PROSITE" id="PS50104"/>
    </source>
</evidence>
<dbReference type="EMBL" id="JEMX01000065">
    <property type="protein sequence ID" value="EXI78820.1"/>
    <property type="molecule type" value="Genomic_DNA"/>
</dbReference>
<evidence type="ECO:0000256" key="2">
    <source>
        <dbReference type="ARBA" id="ARBA00022737"/>
    </source>
</evidence>
<dbReference type="PANTHER" id="PTHR48051">
    <property type="match status" value="1"/>
</dbReference>
<dbReference type="Pfam" id="PF13855">
    <property type="entry name" value="LRR_8"/>
    <property type="match status" value="1"/>
</dbReference>
<dbReference type="SUPFAM" id="SSF52058">
    <property type="entry name" value="L domain-like"/>
    <property type="match status" value="1"/>
</dbReference>
<dbReference type="PROSITE" id="PS51450">
    <property type="entry name" value="LRR"/>
    <property type="match status" value="3"/>
</dbReference>
<dbReference type="SMART" id="SM00364">
    <property type="entry name" value="LRR_BAC"/>
    <property type="match status" value="6"/>
</dbReference>
<dbReference type="Pfam" id="PF13676">
    <property type="entry name" value="TIR_2"/>
    <property type="match status" value="1"/>
</dbReference>
<dbReference type="InterPro" id="IPR001611">
    <property type="entry name" value="Leu-rich_rpt"/>
</dbReference>
<dbReference type="SMART" id="SM00369">
    <property type="entry name" value="LRR_TYP"/>
    <property type="match status" value="6"/>
</dbReference>
<evidence type="ECO:0000256" key="1">
    <source>
        <dbReference type="ARBA" id="ARBA00022614"/>
    </source>
</evidence>
<proteinExistence type="predicted"/>
<sequence length="697" mass="75343">MTTTSIDRAIGSMAEALRSGADTLDLHGLGLKELPPWPAGLGTLHRLDLSGNRLRALPPELWDQAELEWLDLGSNRLASLDPGVGRLTHLCHLDLSENRLVSLPAELAACRQLQYLDLFDNQFAEWPEVVLQLPELQSLDLARNLLSRLPQLDGRLPALAKLDLSSNRLDSVDALTALVALARLQLDDNRITRIPEGLQALPMLSERGNPLAATRAESPQPRQPLRELISGGFAADKRYFEAPLQRFEFAVDLSGRPALERSLDIYYKGFAGAPVGLKLDDGTRLDLHQLNRKAAVALSAPAGGGLLQFEPTSKAETVAANCEFAQRTLDQVPGSALLSPAEHQPAGRAGVLAEERHGREDAAATARGEALLHSGDLDPVEPPATARGEATAPTLPVADRSSPQPPDAPPPPPDAEAVDTAVFCPPAVARNSDFLVQVFLYPPDNIAAVESEARQADDAARLRGRFSLPLDLPRGTRVDLHLEMPGLSIAEPDAVLTWRGRQSVAQFEVKVPGEVAGEKVIGALRIAVAGMPKSTLRFQVALLAAGASRPDADACEIDARSYRRAFVSYSSQDRGEVLRRVQAFRIAGMSVFQDILDLEPGERWEKELYREIDNCDVFLLFWSQAAADSEWVGKEIDYALARKHGDDDRPPAIQPVPIEGPPIPLPPKKLSGMHFNDALLAHIAVAPGAARGSGSQP</sequence>
<feature type="region of interest" description="Disordered" evidence="3">
    <location>
        <begin position="371"/>
        <end position="418"/>
    </location>
</feature>
<organism evidence="5 6">
    <name type="scientific">Candidatus Accumulibacter appositus</name>
    <dbReference type="NCBI Taxonomy" id="1454003"/>
    <lineage>
        <taxon>Bacteria</taxon>
        <taxon>Pseudomonadati</taxon>
        <taxon>Pseudomonadota</taxon>
        <taxon>Betaproteobacteria</taxon>
        <taxon>Candidatus Accumulibacter</taxon>
    </lineage>
</organism>
<feature type="compositionally biased region" description="Pro residues" evidence="3">
    <location>
        <begin position="403"/>
        <end position="414"/>
    </location>
</feature>
<dbReference type="PROSITE" id="PS50104">
    <property type="entry name" value="TIR"/>
    <property type="match status" value="1"/>
</dbReference>
<dbReference type="Gene3D" id="3.40.50.10140">
    <property type="entry name" value="Toll/interleukin-1 receptor homology (TIR) domain"/>
    <property type="match status" value="1"/>
</dbReference>
<dbReference type="EC" id="6.3.2.-" evidence="5"/>
<reference evidence="5 6" key="1">
    <citation type="submission" date="2014-02" db="EMBL/GenBank/DDBJ databases">
        <title>Expanding our view of genomic diversity in Candidatus Accumulibacter clades.</title>
        <authorList>
            <person name="Skennerton C.T."/>
            <person name="Barr J.J."/>
            <person name="Slater F.R."/>
            <person name="Bond P.L."/>
            <person name="Tyson G.W."/>
        </authorList>
    </citation>
    <scope>NUCLEOTIDE SEQUENCE [LARGE SCALE GENOMIC DNA]</scope>
    <source>
        <strain evidence="6">BA-92</strain>
    </source>
</reference>
<dbReference type="InterPro" id="IPR032675">
    <property type="entry name" value="LRR_dom_sf"/>
</dbReference>
<dbReference type="InterPro" id="IPR035897">
    <property type="entry name" value="Toll_tir_struct_dom_sf"/>
</dbReference>
<keyword evidence="1" id="KW-0433">Leucine-rich repeat</keyword>
<dbReference type="GO" id="GO:0007165">
    <property type="term" value="P:signal transduction"/>
    <property type="evidence" value="ECO:0007669"/>
    <property type="project" value="InterPro"/>
</dbReference>
<feature type="domain" description="TIR" evidence="4">
    <location>
        <begin position="561"/>
        <end position="687"/>
    </location>
</feature>
<dbReference type="Proteomes" id="UP000021816">
    <property type="component" value="Unassembled WGS sequence"/>
</dbReference>
<dbReference type="Pfam" id="PF00560">
    <property type="entry name" value="LRR_1"/>
    <property type="match status" value="1"/>
</dbReference>
<comment type="caution">
    <text evidence="5">The sequence shown here is derived from an EMBL/GenBank/DDBJ whole genome shotgun (WGS) entry which is preliminary data.</text>
</comment>
<dbReference type="InterPro" id="IPR003591">
    <property type="entry name" value="Leu-rich_rpt_typical-subtyp"/>
</dbReference>
<dbReference type="PATRIC" id="fig|1454003.3.peg.2870"/>
<name>A0A011PPL3_9PROT</name>
<evidence type="ECO:0000256" key="3">
    <source>
        <dbReference type="SAM" id="MobiDB-lite"/>
    </source>
</evidence>
<keyword evidence="2" id="KW-0677">Repeat</keyword>
<evidence type="ECO:0000313" key="6">
    <source>
        <dbReference type="Proteomes" id="UP000021816"/>
    </source>
</evidence>
<protein>
    <submittedName>
        <fullName evidence="5">E3 ubiquitin-protein ligase ipaH3</fullName>
        <ecNumber evidence="5">6.3.2.-</ecNumber>
    </submittedName>
</protein>
<accession>A0A011PPL3</accession>
<evidence type="ECO:0000313" key="5">
    <source>
        <dbReference type="EMBL" id="EXI78820.1"/>
    </source>
</evidence>
<dbReference type="InterPro" id="IPR000157">
    <property type="entry name" value="TIR_dom"/>
</dbReference>
<dbReference type="AlphaFoldDB" id="A0A011PPL3"/>
<dbReference type="PANTHER" id="PTHR48051:SF1">
    <property type="entry name" value="RAS SUPPRESSOR PROTEIN 1"/>
    <property type="match status" value="1"/>
</dbReference>
<dbReference type="Gene3D" id="3.80.10.10">
    <property type="entry name" value="Ribonuclease Inhibitor"/>
    <property type="match status" value="2"/>
</dbReference>
<dbReference type="SUPFAM" id="SSF52200">
    <property type="entry name" value="Toll/Interleukin receptor TIR domain"/>
    <property type="match status" value="1"/>
</dbReference>
<dbReference type="GO" id="GO:0005737">
    <property type="term" value="C:cytoplasm"/>
    <property type="evidence" value="ECO:0007669"/>
    <property type="project" value="TreeGrafter"/>
</dbReference>